<reference evidence="2 3" key="1">
    <citation type="submission" date="2024-05" db="EMBL/GenBank/DDBJ databases">
        <authorList>
            <person name="Wallberg A."/>
        </authorList>
    </citation>
    <scope>NUCLEOTIDE SEQUENCE [LARGE SCALE GENOMIC DNA]</scope>
</reference>
<dbReference type="InterPro" id="IPR036423">
    <property type="entry name" value="SOD-like_Cu/Zn_dom_sf"/>
</dbReference>
<feature type="non-terminal residue" evidence="2">
    <location>
        <position position="164"/>
    </location>
</feature>
<dbReference type="PANTHER" id="PTHR20910:SF1">
    <property type="entry name" value="SUPEROXIDE DISMUTASE COPPER_ZINC BINDING DOMAIN-CONTAINING PROTEIN"/>
    <property type="match status" value="1"/>
</dbReference>
<dbReference type="Pfam" id="PF00080">
    <property type="entry name" value="Sod_Cu"/>
    <property type="match status" value="1"/>
</dbReference>
<dbReference type="Gene3D" id="2.60.40.200">
    <property type="entry name" value="Superoxide dismutase, copper/zinc binding domain"/>
    <property type="match status" value="1"/>
</dbReference>
<dbReference type="AlphaFoldDB" id="A0AAV2Q5X6"/>
<dbReference type="GO" id="GO:0006801">
    <property type="term" value="P:superoxide metabolic process"/>
    <property type="evidence" value="ECO:0007669"/>
    <property type="project" value="InterPro"/>
</dbReference>
<organism evidence="2 3">
    <name type="scientific">Meganyctiphanes norvegica</name>
    <name type="common">Northern krill</name>
    <name type="synonym">Thysanopoda norvegica</name>
    <dbReference type="NCBI Taxonomy" id="48144"/>
    <lineage>
        <taxon>Eukaryota</taxon>
        <taxon>Metazoa</taxon>
        <taxon>Ecdysozoa</taxon>
        <taxon>Arthropoda</taxon>
        <taxon>Crustacea</taxon>
        <taxon>Multicrustacea</taxon>
        <taxon>Malacostraca</taxon>
        <taxon>Eumalacostraca</taxon>
        <taxon>Eucarida</taxon>
        <taxon>Euphausiacea</taxon>
        <taxon>Euphausiidae</taxon>
        <taxon>Meganyctiphanes</taxon>
    </lineage>
</organism>
<dbReference type="InterPro" id="IPR001424">
    <property type="entry name" value="SOD_Cu_Zn_dom"/>
</dbReference>
<feature type="non-terminal residue" evidence="2">
    <location>
        <position position="1"/>
    </location>
</feature>
<name>A0AAV2Q5X6_MEGNR</name>
<dbReference type="Proteomes" id="UP001497623">
    <property type="component" value="Unassembled WGS sequence"/>
</dbReference>
<feature type="domain" description="Superoxide dismutase copper/zinc binding" evidence="1">
    <location>
        <begin position="54"/>
        <end position="162"/>
    </location>
</feature>
<dbReference type="SUPFAM" id="SSF49329">
    <property type="entry name" value="Cu,Zn superoxide dismutase-like"/>
    <property type="match status" value="1"/>
</dbReference>
<evidence type="ECO:0000313" key="2">
    <source>
        <dbReference type="EMBL" id="CAL4072917.1"/>
    </source>
</evidence>
<keyword evidence="3" id="KW-1185">Reference proteome</keyword>
<sequence length="164" mass="17706">DRSWFVVGCGDLVPADPQITGVAHFEGQVTGVMHVASTMDTIFADTQVYLHLYKTGSKEDSIHHKWHVHAKPVDESGDCSTAGGHFNPFNSSLTTIQKVLNDLPHEAYEIGDLAGKLGTIAIPGPKTARREVMAGRYFWTDESLPLIGGGSILNKAIVIHAENG</sequence>
<evidence type="ECO:0000259" key="1">
    <source>
        <dbReference type="Pfam" id="PF00080"/>
    </source>
</evidence>
<accession>A0AAV2Q5X6</accession>
<gene>
    <name evidence="2" type="ORF">MNOR_LOCUS8964</name>
</gene>
<dbReference type="PANTHER" id="PTHR20910">
    <property type="entry name" value="AGAP001623-PA"/>
    <property type="match status" value="1"/>
</dbReference>
<comment type="caution">
    <text evidence="2">The sequence shown here is derived from an EMBL/GenBank/DDBJ whole genome shotgun (WGS) entry which is preliminary data.</text>
</comment>
<dbReference type="InterPro" id="IPR053257">
    <property type="entry name" value="Cu-only_SOD"/>
</dbReference>
<proteinExistence type="predicted"/>
<evidence type="ECO:0000313" key="3">
    <source>
        <dbReference type="Proteomes" id="UP001497623"/>
    </source>
</evidence>
<dbReference type="EMBL" id="CAXKWB010004244">
    <property type="protein sequence ID" value="CAL4072917.1"/>
    <property type="molecule type" value="Genomic_DNA"/>
</dbReference>
<protein>
    <recommendedName>
        <fullName evidence="1">Superoxide dismutase copper/zinc binding domain-containing protein</fullName>
    </recommendedName>
</protein>
<dbReference type="GO" id="GO:0046872">
    <property type="term" value="F:metal ion binding"/>
    <property type="evidence" value="ECO:0007669"/>
    <property type="project" value="InterPro"/>
</dbReference>